<dbReference type="AlphaFoldDB" id="A0A4D9D953"/>
<dbReference type="GO" id="GO:0005634">
    <property type="term" value="C:nucleus"/>
    <property type="evidence" value="ECO:0007669"/>
    <property type="project" value="TreeGrafter"/>
</dbReference>
<keyword evidence="4" id="KW-1185">Reference proteome</keyword>
<feature type="compositionally biased region" description="Basic and acidic residues" evidence="1">
    <location>
        <begin position="8"/>
        <end position="19"/>
    </location>
</feature>
<feature type="compositionally biased region" description="Basic and acidic residues" evidence="1">
    <location>
        <begin position="720"/>
        <end position="730"/>
    </location>
</feature>
<reference evidence="3 4" key="1">
    <citation type="submission" date="2019-01" db="EMBL/GenBank/DDBJ databases">
        <title>Nuclear Genome Assembly of the Microalgal Biofuel strain Nannochloropsis salina CCMP1776.</title>
        <authorList>
            <person name="Hovde B."/>
        </authorList>
    </citation>
    <scope>NUCLEOTIDE SEQUENCE [LARGE SCALE GENOMIC DNA]</scope>
    <source>
        <strain evidence="3 4">CCMP1776</strain>
    </source>
</reference>
<gene>
    <name evidence="3" type="ORF">NSK_002825</name>
</gene>
<proteinExistence type="predicted"/>
<evidence type="ECO:0000256" key="1">
    <source>
        <dbReference type="SAM" id="MobiDB-lite"/>
    </source>
</evidence>
<dbReference type="PANTHER" id="PTHR13384">
    <property type="entry name" value="G PATCH DOMAIN-CONTAINING PROTEIN 1"/>
    <property type="match status" value="1"/>
</dbReference>
<dbReference type="OrthoDB" id="20507at2759"/>
<feature type="region of interest" description="Disordered" evidence="1">
    <location>
        <begin position="312"/>
        <end position="331"/>
    </location>
</feature>
<dbReference type="Proteomes" id="UP000355283">
    <property type="component" value="Unassembled WGS sequence"/>
</dbReference>
<feature type="compositionally biased region" description="Basic and acidic residues" evidence="1">
    <location>
        <begin position="687"/>
        <end position="696"/>
    </location>
</feature>
<feature type="compositionally biased region" description="Basic and acidic residues" evidence="1">
    <location>
        <begin position="232"/>
        <end position="245"/>
    </location>
</feature>
<feature type="domain" description="G-patch" evidence="2">
    <location>
        <begin position="125"/>
        <end position="156"/>
    </location>
</feature>
<dbReference type="PANTHER" id="PTHR13384:SF19">
    <property type="entry name" value="G PATCH DOMAIN-CONTAINING PROTEIN 1"/>
    <property type="match status" value="1"/>
</dbReference>
<dbReference type="EMBL" id="SDOX01000010">
    <property type="protein sequence ID" value="TFJ86005.1"/>
    <property type="molecule type" value="Genomic_DNA"/>
</dbReference>
<feature type="compositionally biased region" description="Polar residues" evidence="1">
    <location>
        <begin position="37"/>
        <end position="50"/>
    </location>
</feature>
<feature type="region of interest" description="Disordered" evidence="1">
    <location>
        <begin position="789"/>
        <end position="978"/>
    </location>
</feature>
<feature type="region of interest" description="Disordered" evidence="1">
    <location>
        <begin position="142"/>
        <end position="171"/>
    </location>
</feature>
<feature type="compositionally biased region" description="Polar residues" evidence="1">
    <location>
        <begin position="752"/>
        <end position="761"/>
    </location>
</feature>
<feature type="compositionally biased region" description="Low complexity" evidence="1">
    <location>
        <begin position="917"/>
        <end position="928"/>
    </location>
</feature>
<dbReference type="GO" id="GO:0006397">
    <property type="term" value="P:mRNA processing"/>
    <property type="evidence" value="ECO:0007669"/>
    <property type="project" value="InterPro"/>
</dbReference>
<protein>
    <recommendedName>
        <fullName evidence="2">G-patch domain-containing protein</fullName>
    </recommendedName>
</protein>
<feature type="compositionally biased region" description="Basic residues" evidence="1">
    <location>
        <begin position="147"/>
        <end position="156"/>
    </location>
</feature>
<sequence>MSAYRGKTQKDEVRDEEGRRRFHGAFTGGFSAGYYNSVGSQEGWQPSTFKSSRDNRASSRPSGQRPEDFMDEEDGLLGRDLQTQLPYDTLGVSSKQLLRKEVEKEAAGSSIPGLGMVDELLVPTEVAIGKKLLQMMGWKEGVGVGSRQRRPRKKRGKDSGEGEAGVEEAVDDDVAFLPEHLRDDSTLVQQGKITFARPTLGLTLLPRPKNDRYGLGFDPEKDAPELAAFRRQGPDDWGGKDDSRGVYRMGDVLGKDTSSRAGRRNASGFALDEDEDDVYDQVTERAGQGERGAREGGATGKQGGRESMYLSTLGEPEDEEEESRSGQASTLMAGAAKRVALEAWISGGGGRGRGAEIPGAVGLRCPTDSRPVLEGFVLGVKDLGYQPPAWPLPTPPRGFVPYHSFEAEGVGVEGRGEDHVGTVRRHRDANQGRLRAETRGGLLGEAPVQAAAGTSSIFDLMSEADRARIETFKTQGAPALAHAGASEAAESPSASFPPVPSAFQGMQGALAKRFSVAEKPATTGPTLPEGLTEGGKGAGGIAPSVALAGPALPKVKTVAAPARSQVLFQPVSLLCKRFNVSVPGHARLTPAINLGGQPPSARPAYALPRAFGGGRAEALNPPPVPLDPGKGKAGPVSLLSNNFDREMEALLPGENLVVPDVVLEDKLAEGEVEEEGSGGGGLPAFEQKPRPSKDLFKAIFEAPSSSESEEESEDEEEPEEERKEEGEKMEGQASEGVLGAQTGDALHASTAGHASTNSHSSTARDHFLQPAQVAGLETMEDLLAKGPMLLSKKRKALKEDETVDGGDEEEEEEGLVFGSGVLKKPKLKSKKGTAGSKGVANDAALPLETHPSQQAQKGVLPTSRSGDLKTNAVGLVEGTSDELERGKSRWDDPKLSPTNYGNDRRNGSDDSDESSDDSVGLSSSSAGSTMDARERRARRSRQDSKAKVKSKDRKKHSKKRKRSHSSKKDKKKRHRRQK</sequence>
<feature type="compositionally biased region" description="Basic and acidic residues" evidence="1">
    <location>
        <begin position="882"/>
        <end position="894"/>
    </location>
</feature>
<feature type="compositionally biased region" description="Basic residues" evidence="1">
    <location>
        <begin position="947"/>
        <end position="978"/>
    </location>
</feature>
<accession>A0A4D9D953</accession>
<feature type="region of interest" description="Disordered" evidence="1">
    <location>
        <begin position="670"/>
        <end position="769"/>
    </location>
</feature>
<dbReference type="PROSITE" id="PS50174">
    <property type="entry name" value="G_PATCH"/>
    <property type="match status" value="1"/>
</dbReference>
<dbReference type="GO" id="GO:0003723">
    <property type="term" value="F:RNA binding"/>
    <property type="evidence" value="ECO:0007669"/>
    <property type="project" value="TreeGrafter"/>
</dbReference>
<feature type="region of interest" description="Disordered" evidence="1">
    <location>
        <begin position="1"/>
        <end position="82"/>
    </location>
</feature>
<feature type="region of interest" description="Disordered" evidence="1">
    <location>
        <begin position="229"/>
        <end position="307"/>
    </location>
</feature>
<feature type="compositionally biased region" description="Acidic residues" evidence="1">
    <location>
        <begin position="801"/>
        <end position="814"/>
    </location>
</feature>
<feature type="compositionally biased region" description="Acidic residues" evidence="1">
    <location>
        <begin position="707"/>
        <end position="719"/>
    </location>
</feature>
<name>A0A4D9D953_9STRA</name>
<evidence type="ECO:0000259" key="2">
    <source>
        <dbReference type="PROSITE" id="PS50174"/>
    </source>
</evidence>
<dbReference type="InterPro" id="IPR011666">
    <property type="entry name" value="DUF1604"/>
</dbReference>
<comment type="caution">
    <text evidence="3">The sequence shown here is derived from an EMBL/GenBank/DDBJ whole genome shotgun (WGS) entry which is preliminary data.</text>
</comment>
<dbReference type="Pfam" id="PF07713">
    <property type="entry name" value="DUF1604"/>
    <property type="match status" value="1"/>
</dbReference>
<evidence type="ECO:0000313" key="3">
    <source>
        <dbReference type="EMBL" id="TFJ86005.1"/>
    </source>
</evidence>
<organism evidence="3 4">
    <name type="scientific">Nannochloropsis salina CCMP1776</name>
    <dbReference type="NCBI Taxonomy" id="1027361"/>
    <lineage>
        <taxon>Eukaryota</taxon>
        <taxon>Sar</taxon>
        <taxon>Stramenopiles</taxon>
        <taxon>Ochrophyta</taxon>
        <taxon>Eustigmatophyceae</taxon>
        <taxon>Eustigmatales</taxon>
        <taxon>Monodopsidaceae</taxon>
        <taxon>Microchloropsis</taxon>
        <taxon>Microchloropsis salina</taxon>
    </lineage>
</organism>
<dbReference type="InterPro" id="IPR000467">
    <property type="entry name" value="G_patch_dom"/>
</dbReference>
<evidence type="ECO:0000313" key="4">
    <source>
        <dbReference type="Proteomes" id="UP000355283"/>
    </source>
</evidence>